<sequence length="611" mass="70952">MKLKNYHSYHEVEDQYKWDLEDILGQKTYQEIEDEYFNLFEEAIKTKDSKYESIDAFIDSIKLSEKIALLGNKIENYIHNKLATNLVDFELNTLSTNFTIKNASYAKRLGSELNRVFTNQEKIQMWLDDDRLKDVKKDLQELLKDLKYKLNDNVESYLNDTAKGAPALDEIFSILTDSETQYGYATSKKGKKYLITEASRQALLKNTDEKVRKETYSNYLKAFLAKKQTLAKLLYQSLKELSVNSLYRSYPSTIDALISGDHITKDFLITLYDSVSKNSSLIRKFATAKAKFFKKKFNKKQQIWDTSVDLVKVKSTYSVEEAKQILLDITSVMPFEYPQIVKEALETKWVDYMNVPNKRSGAYSIGSSYGISKKYILMNFNGTIDSVNTLCHEMGHSLHSYYSDKTQPFARSQYPIFLAEIASIFNELLLNDYLITKTNNKKEKFMLLENSISDFLGTVVRQTQWSNYEYELYEALDKDEPVDSYEALEELYVKVAKQYAAFPKRIKKGLPANVYSVMVPHFYYNFYVYKYAIGYIVANVFFQKYKQEGKIALENYVTNFLSAGDSDWPAEILKKAGVDIYSKQIYDEAFALLESKINEYIALGNEIFKTK</sequence>
<evidence type="ECO:0000256" key="5">
    <source>
        <dbReference type="ARBA" id="ARBA00023049"/>
    </source>
</evidence>
<evidence type="ECO:0000259" key="8">
    <source>
        <dbReference type="Pfam" id="PF08439"/>
    </source>
</evidence>
<evidence type="ECO:0000256" key="6">
    <source>
        <dbReference type="RuleBase" id="RU368091"/>
    </source>
</evidence>
<dbReference type="KEGG" id="mat:MARTH_orf611"/>
<evidence type="ECO:0000313" key="10">
    <source>
        <dbReference type="Proteomes" id="UP000008812"/>
    </source>
</evidence>
<evidence type="ECO:0000256" key="2">
    <source>
        <dbReference type="ARBA" id="ARBA00022723"/>
    </source>
</evidence>
<dbReference type="GO" id="GO:0004222">
    <property type="term" value="F:metalloendopeptidase activity"/>
    <property type="evidence" value="ECO:0007669"/>
    <property type="project" value="UniProtKB-UniRule"/>
</dbReference>
<dbReference type="AlphaFoldDB" id="B3PMZ6"/>
<reference evidence="9 10" key="1">
    <citation type="journal article" date="2008" name="Infect. Immun.">
        <title>Genome of Mycoplasma arthritidis.</title>
        <authorList>
            <person name="Dybvig K."/>
            <person name="Zuhua C."/>
            <person name="Lao P."/>
            <person name="Jordan D.S."/>
            <person name="French C.T."/>
            <person name="Tu A.H."/>
            <person name="Loraine A.E."/>
        </authorList>
    </citation>
    <scope>NUCLEOTIDE SEQUENCE [LARGE SCALE GENOMIC DNA]</scope>
    <source>
        <strain evidence="9 10">158L3-1</strain>
    </source>
</reference>
<dbReference type="InterPro" id="IPR004438">
    <property type="entry name" value="Peptidase_M3B"/>
</dbReference>
<dbReference type="InterPro" id="IPR001567">
    <property type="entry name" value="Pept_M3A_M3B_dom"/>
</dbReference>
<protein>
    <recommendedName>
        <fullName evidence="6">Oligopeptidase F</fullName>
        <ecNumber evidence="6">3.4.24.-</ecNumber>
    </recommendedName>
</protein>
<organism evidence="9 10">
    <name type="scientific">Metamycoplasma arthritidis (strain 158L3-1)</name>
    <name type="common">Mycoplasma arthritidis</name>
    <dbReference type="NCBI Taxonomy" id="243272"/>
    <lineage>
        <taxon>Bacteria</taxon>
        <taxon>Bacillati</taxon>
        <taxon>Mycoplasmatota</taxon>
        <taxon>Mycoplasmoidales</taxon>
        <taxon>Metamycoplasmataceae</taxon>
        <taxon>Metamycoplasma</taxon>
    </lineage>
</organism>
<dbReference type="eggNOG" id="COG1164">
    <property type="taxonomic scope" value="Bacteria"/>
</dbReference>
<dbReference type="Pfam" id="PF08439">
    <property type="entry name" value="Peptidase_M3_N"/>
    <property type="match status" value="1"/>
</dbReference>
<evidence type="ECO:0000256" key="1">
    <source>
        <dbReference type="ARBA" id="ARBA00022670"/>
    </source>
</evidence>
<dbReference type="CDD" id="cd09608">
    <property type="entry name" value="M3B_PepF"/>
    <property type="match status" value="1"/>
</dbReference>
<dbReference type="GO" id="GO:0006508">
    <property type="term" value="P:proteolysis"/>
    <property type="evidence" value="ECO:0007669"/>
    <property type="project" value="UniProtKB-KW"/>
</dbReference>
<dbReference type="STRING" id="243272.MARTH_orf611"/>
<dbReference type="SUPFAM" id="SSF55486">
    <property type="entry name" value="Metalloproteases ('zincins'), catalytic domain"/>
    <property type="match status" value="1"/>
</dbReference>
<proteinExistence type="inferred from homology"/>
<comment type="similarity">
    <text evidence="6">Belongs to the peptidase M3B family.</text>
</comment>
<dbReference type="InterPro" id="IPR013647">
    <property type="entry name" value="OligopepF_N_dom"/>
</dbReference>
<dbReference type="GO" id="GO:0046872">
    <property type="term" value="F:metal ion binding"/>
    <property type="evidence" value="ECO:0007669"/>
    <property type="project" value="UniProtKB-UniRule"/>
</dbReference>
<dbReference type="Proteomes" id="UP000008812">
    <property type="component" value="Chromosome"/>
</dbReference>
<feature type="domain" description="Oligopeptidase F N-terminal" evidence="8">
    <location>
        <begin position="119"/>
        <end position="180"/>
    </location>
</feature>
<dbReference type="PANTHER" id="PTHR11804">
    <property type="entry name" value="PROTEASE M3 THIMET OLIGOPEPTIDASE-RELATED"/>
    <property type="match status" value="1"/>
</dbReference>
<dbReference type="InterPro" id="IPR042088">
    <property type="entry name" value="OligoPept_F_C"/>
</dbReference>
<dbReference type="GO" id="GO:0006518">
    <property type="term" value="P:peptide metabolic process"/>
    <property type="evidence" value="ECO:0007669"/>
    <property type="project" value="TreeGrafter"/>
</dbReference>
<evidence type="ECO:0000256" key="3">
    <source>
        <dbReference type="ARBA" id="ARBA00022801"/>
    </source>
</evidence>
<keyword evidence="1 6" id="KW-0645">Protease</keyword>
<feature type="domain" description="Peptidase M3A/M3B catalytic" evidence="7">
    <location>
        <begin position="203"/>
        <end position="591"/>
    </location>
</feature>
<dbReference type="PANTHER" id="PTHR11804:SF84">
    <property type="entry name" value="SACCHAROLYSIN"/>
    <property type="match status" value="1"/>
</dbReference>
<gene>
    <name evidence="9" type="primary">pepF</name>
    <name evidence="9" type="ordered locus">MARTH_orf611</name>
</gene>
<name>B3PMZ6_META1</name>
<dbReference type="Pfam" id="PF01432">
    <property type="entry name" value="Peptidase_M3"/>
    <property type="match status" value="1"/>
</dbReference>
<keyword evidence="10" id="KW-1185">Reference proteome</keyword>
<dbReference type="EMBL" id="CP001047">
    <property type="protein sequence ID" value="ACF07398.1"/>
    <property type="molecule type" value="Genomic_DNA"/>
</dbReference>
<accession>B3PMZ6</accession>
<evidence type="ECO:0000313" key="9">
    <source>
        <dbReference type="EMBL" id="ACF07398.1"/>
    </source>
</evidence>
<dbReference type="NCBIfam" id="TIGR00181">
    <property type="entry name" value="pepF"/>
    <property type="match status" value="1"/>
</dbReference>
<dbReference type="Gene3D" id="1.10.1370.20">
    <property type="entry name" value="Oligoendopeptidase f, C-terminal domain"/>
    <property type="match status" value="1"/>
</dbReference>
<keyword evidence="5 6" id="KW-0482">Metalloprotease</keyword>
<evidence type="ECO:0000259" key="7">
    <source>
        <dbReference type="Pfam" id="PF01432"/>
    </source>
</evidence>
<keyword evidence="4 6" id="KW-0862">Zinc</keyword>
<dbReference type="InterPro" id="IPR045090">
    <property type="entry name" value="Pept_M3A_M3B"/>
</dbReference>
<keyword evidence="3 6" id="KW-0378">Hydrolase</keyword>
<dbReference type="RefSeq" id="WP_012498355.1">
    <property type="nucleotide sequence ID" value="NC_011025.1"/>
</dbReference>
<dbReference type="HOGENOM" id="CLU_021290_2_0_14"/>
<evidence type="ECO:0000256" key="4">
    <source>
        <dbReference type="ARBA" id="ARBA00022833"/>
    </source>
</evidence>
<comment type="cofactor">
    <cofactor evidence="6">
        <name>Zn(2+)</name>
        <dbReference type="ChEBI" id="CHEBI:29105"/>
    </cofactor>
    <text evidence="6">Binds 1 zinc ion.</text>
</comment>
<dbReference type="Gene3D" id="1.20.140.70">
    <property type="entry name" value="Oligopeptidase f, N-terminal domain"/>
    <property type="match status" value="1"/>
</dbReference>
<comment type="function">
    <text evidence="6">Has oligopeptidase activity and degrades a variety of small bioactive peptides.</text>
</comment>
<dbReference type="EC" id="3.4.24.-" evidence="6"/>
<keyword evidence="2 6" id="KW-0479">Metal-binding</keyword>